<proteinExistence type="predicted"/>
<organism evidence="1 2">
    <name type="scientific">Rhizopogon vesiculosus</name>
    <dbReference type="NCBI Taxonomy" id="180088"/>
    <lineage>
        <taxon>Eukaryota</taxon>
        <taxon>Fungi</taxon>
        <taxon>Dikarya</taxon>
        <taxon>Basidiomycota</taxon>
        <taxon>Agaricomycotina</taxon>
        <taxon>Agaricomycetes</taxon>
        <taxon>Agaricomycetidae</taxon>
        <taxon>Boletales</taxon>
        <taxon>Suillineae</taxon>
        <taxon>Rhizopogonaceae</taxon>
        <taxon>Rhizopogon</taxon>
    </lineage>
</organism>
<gene>
    <name evidence="1" type="ORF">AZE42_12481</name>
</gene>
<dbReference type="OrthoDB" id="3265433at2759"/>
<protein>
    <submittedName>
        <fullName evidence="1">Uncharacterized protein</fullName>
    </submittedName>
</protein>
<accession>A0A1J8Q459</accession>
<evidence type="ECO:0000313" key="1">
    <source>
        <dbReference type="EMBL" id="OJA16398.1"/>
    </source>
</evidence>
<dbReference type="STRING" id="180088.A0A1J8Q459"/>
<sequence length="203" mass="23175">MFLREGQANDTLHAIRVNLAHKAVIFHKMVRAAKSQVGTTRAWTQVCSVENVISYKACIYAKCCKQLGKLGADQQLEKYLKLEKGDLKASTAITDPNSRGQRNSTLPWFWSLGVKADTCSSDWMTEFYQVHWLHTKAIRDRWDEEVILMETAEANMSNADGNATLYKWKGYKCYAARQAHVYHRLANHTQSTFQQLKANGPME</sequence>
<comment type="caution">
    <text evidence="1">The sequence shown here is derived from an EMBL/GenBank/DDBJ whole genome shotgun (WGS) entry which is preliminary data.</text>
</comment>
<evidence type="ECO:0000313" key="2">
    <source>
        <dbReference type="Proteomes" id="UP000183567"/>
    </source>
</evidence>
<dbReference type="EMBL" id="LVVM01002581">
    <property type="protein sequence ID" value="OJA16398.1"/>
    <property type="molecule type" value="Genomic_DNA"/>
</dbReference>
<dbReference type="AlphaFoldDB" id="A0A1J8Q459"/>
<dbReference type="Proteomes" id="UP000183567">
    <property type="component" value="Unassembled WGS sequence"/>
</dbReference>
<name>A0A1J8Q459_9AGAM</name>
<keyword evidence="2" id="KW-1185">Reference proteome</keyword>
<reference evidence="1 2" key="1">
    <citation type="submission" date="2016-03" db="EMBL/GenBank/DDBJ databases">
        <title>Comparative genomics of the ectomycorrhizal sister species Rhizopogon vinicolor and Rhizopogon vesiculosus (Basidiomycota: Boletales) reveals a divergence of the mating type B locus.</title>
        <authorList>
            <person name="Mujic A.B."/>
            <person name="Kuo A."/>
            <person name="Tritt A."/>
            <person name="Lipzen A."/>
            <person name="Chen C."/>
            <person name="Johnson J."/>
            <person name="Sharma A."/>
            <person name="Barry K."/>
            <person name="Grigoriev I.V."/>
            <person name="Spatafora J.W."/>
        </authorList>
    </citation>
    <scope>NUCLEOTIDE SEQUENCE [LARGE SCALE GENOMIC DNA]</scope>
    <source>
        <strain evidence="1 2">AM-OR11-056</strain>
    </source>
</reference>